<feature type="domain" description="TonB-dependent receptor plug" evidence="15">
    <location>
        <begin position="55"/>
        <end position="167"/>
    </location>
</feature>
<dbReference type="Proteomes" id="UP000001989">
    <property type="component" value="Chromosome"/>
</dbReference>
<proteinExistence type="inferred from homology"/>
<name>A0A9J9H8T4_RHIWR</name>
<evidence type="ECO:0000256" key="3">
    <source>
        <dbReference type="ARBA" id="ARBA00022452"/>
    </source>
</evidence>
<dbReference type="SUPFAM" id="SSF56935">
    <property type="entry name" value="Porins"/>
    <property type="match status" value="1"/>
</dbReference>
<keyword evidence="4" id="KW-0410">Iron transport</keyword>
<evidence type="ECO:0000256" key="10">
    <source>
        <dbReference type="ARBA" id="ARBA00023237"/>
    </source>
</evidence>
<keyword evidence="9 11" id="KW-0472">Membrane</keyword>
<evidence type="ECO:0000256" key="2">
    <source>
        <dbReference type="ARBA" id="ARBA00022448"/>
    </source>
</evidence>
<evidence type="ECO:0000256" key="9">
    <source>
        <dbReference type="ARBA" id="ARBA00023136"/>
    </source>
</evidence>
<dbReference type="InterPro" id="IPR012910">
    <property type="entry name" value="Plug_dom"/>
</dbReference>
<keyword evidence="16" id="KW-0675">Receptor</keyword>
<keyword evidence="13" id="KW-0732">Signal</keyword>
<dbReference type="Pfam" id="PF07715">
    <property type="entry name" value="Plug"/>
    <property type="match status" value="1"/>
</dbReference>
<keyword evidence="2 11" id="KW-0813">Transport</keyword>
<keyword evidence="8 12" id="KW-0798">TonB box</keyword>
<accession>A0A9J9H8T4</accession>
<comment type="subcellular location">
    <subcellularLocation>
        <location evidence="1 11">Cell outer membrane</location>
        <topology evidence="1 11">Multi-pass membrane protein</topology>
    </subcellularLocation>
</comment>
<dbReference type="PANTHER" id="PTHR32552:SF81">
    <property type="entry name" value="TONB-DEPENDENT OUTER MEMBRANE RECEPTOR"/>
    <property type="match status" value="1"/>
</dbReference>
<dbReference type="KEGG" id="swi:Swit_0706"/>
<evidence type="ECO:0000256" key="12">
    <source>
        <dbReference type="RuleBase" id="RU003357"/>
    </source>
</evidence>
<dbReference type="PANTHER" id="PTHR32552">
    <property type="entry name" value="FERRICHROME IRON RECEPTOR-RELATED"/>
    <property type="match status" value="1"/>
</dbReference>
<gene>
    <name evidence="16" type="ordered locus">Swit_0706</name>
</gene>
<dbReference type="InterPro" id="IPR000531">
    <property type="entry name" value="Beta-barrel_TonB"/>
</dbReference>
<feature type="domain" description="TonB-dependent receptor-like beta-barrel" evidence="14">
    <location>
        <begin position="304"/>
        <end position="758"/>
    </location>
</feature>
<evidence type="ECO:0000256" key="6">
    <source>
        <dbReference type="ARBA" id="ARBA00023004"/>
    </source>
</evidence>
<sequence length="792" mass="85858">MDARRMKRAFLATASALLVLPAVPALAQAAEQDAGYNPASLGDIVVTARKREESVQTTPLSISAFGAQALQDRNVQSSADIANFVPNVQFDSAASESGGGASSQISIRGIGQTDYVITVEPAVGLYLDGVYVGKSVGSLLDTVDIERIEVLRGPQGTLFGKNTIGGAIQFISKRPSDKFEAEAEATVGRFNRVDVKGILSGPLSDRVRARLSGAYQSRDGFMDRVSPTGAKTGEQGNINRLSGRLVLEADLTDNLLATLSFDGTRIREQSPAQVLLKVVETDGFAGIYNGAVPGGVCLPTAGPSRFGNPYCYNSQYVRPIDGRTTTNSGPNQSDTDIKGASLNLEWKGDGITLKSITAYRDVGVDVAQDLYGSPYYYGGVEQHISQKQFSQEVQLLGDLMDSRLQYVAGLFYMHESGTQVFPVNLPLVQFDSGGKIKNDSYAAFGQITYDLTDQFSITGGLRYTYERKQFNPGLQVITGYDYLSTIPTPGVTNPIVDLFGPVGTPLFPAGWYKRTSKSATPMVSLSYKFDRGTMAYATFSQGFKAGGFTMRYFPPVIPAPGTDPDDIVSYAGPEKATSYEIGLKTELFDRRLRLNVAGFYTDYKNIQVTYVVDPDGPGPIGQFVPVLANSGTAHIKGIEVEGSAVLADWFRFDGSFGYIDAKYVKFSADALANFPGALSLKIPNTSKFTYNVGGVATFFNNDHGTLFARADYSRRSGQYKEFSNDPSLFQPAYGVLGASVTYRSPTKRWEVAAGGTNLTNKAYIVSGVTSSEYSQAVRSRPREWFLRLRYQY</sequence>
<dbReference type="Gene3D" id="2.40.170.20">
    <property type="entry name" value="TonB-dependent receptor, beta-barrel domain"/>
    <property type="match status" value="2"/>
</dbReference>
<keyword evidence="17" id="KW-1185">Reference proteome</keyword>
<evidence type="ECO:0000313" key="16">
    <source>
        <dbReference type="EMBL" id="ABQ67073.1"/>
    </source>
</evidence>
<evidence type="ECO:0000256" key="4">
    <source>
        <dbReference type="ARBA" id="ARBA00022496"/>
    </source>
</evidence>
<keyword evidence="5 11" id="KW-0812">Transmembrane</keyword>
<dbReference type="AlphaFoldDB" id="A0A9J9H8T4"/>
<reference evidence="16 17" key="1">
    <citation type="journal article" date="2010" name="J. Bacteriol.">
        <title>Genome sequence of the dioxin-mineralizing bacterium Sphingomonas wittichii RW1.</title>
        <authorList>
            <person name="Miller T.R."/>
            <person name="Delcher A.L."/>
            <person name="Salzberg S.L."/>
            <person name="Saunders E."/>
            <person name="Detter J.C."/>
            <person name="Halden R.U."/>
        </authorList>
    </citation>
    <scope>NUCLEOTIDE SEQUENCE [LARGE SCALE GENOMIC DNA]</scope>
    <source>
        <strain evidence="17">DSM 6014 / CCUG 31198 / JCM 15750 / NBRC 105917 / EY 4224 / RW1</strain>
    </source>
</reference>
<protein>
    <submittedName>
        <fullName evidence="16">TonB-dependent receptor</fullName>
    </submittedName>
</protein>
<evidence type="ECO:0000256" key="11">
    <source>
        <dbReference type="PROSITE-ProRule" id="PRU01360"/>
    </source>
</evidence>
<evidence type="ECO:0000313" key="17">
    <source>
        <dbReference type="Proteomes" id="UP000001989"/>
    </source>
</evidence>
<keyword evidence="10 11" id="KW-0998">Cell outer membrane</keyword>
<dbReference type="InterPro" id="IPR039426">
    <property type="entry name" value="TonB-dep_rcpt-like"/>
</dbReference>
<evidence type="ECO:0000256" key="1">
    <source>
        <dbReference type="ARBA" id="ARBA00004571"/>
    </source>
</evidence>
<dbReference type="Pfam" id="PF00593">
    <property type="entry name" value="TonB_dep_Rec_b-barrel"/>
    <property type="match status" value="1"/>
</dbReference>
<keyword evidence="3 11" id="KW-1134">Transmembrane beta strand</keyword>
<evidence type="ECO:0000256" key="7">
    <source>
        <dbReference type="ARBA" id="ARBA00023065"/>
    </source>
</evidence>
<dbReference type="GO" id="GO:0009279">
    <property type="term" value="C:cell outer membrane"/>
    <property type="evidence" value="ECO:0007669"/>
    <property type="project" value="UniProtKB-SubCell"/>
</dbReference>
<keyword evidence="7" id="KW-0406">Ion transport</keyword>
<evidence type="ECO:0000256" key="13">
    <source>
        <dbReference type="SAM" id="SignalP"/>
    </source>
</evidence>
<dbReference type="EMBL" id="CP000699">
    <property type="protein sequence ID" value="ABQ67073.1"/>
    <property type="molecule type" value="Genomic_DNA"/>
</dbReference>
<dbReference type="CDD" id="cd01347">
    <property type="entry name" value="ligand_gated_channel"/>
    <property type="match status" value="1"/>
</dbReference>
<feature type="chain" id="PRO_5039896208" evidence="13">
    <location>
        <begin position="30"/>
        <end position="792"/>
    </location>
</feature>
<feature type="signal peptide" evidence="13">
    <location>
        <begin position="1"/>
        <end position="29"/>
    </location>
</feature>
<evidence type="ECO:0000259" key="14">
    <source>
        <dbReference type="Pfam" id="PF00593"/>
    </source>
</evidence>
<dbReference type="InterPro" id="IPR036942">
    <property type="entry name" value="Beta-barrel_TonB_sf"/>
</dbReference>
<comment type="similarity">
    <text evidence="11 12">Belongs to the TonB-dependent receptor family.</text>
</comment>
<evidence type="ECO:0000259" key="15">
    <source>
        <dbReference type="Pfam" id="PF07715"/>
    </source>
</evidence>
<dbReference type="PROSITE" id="PS52016">
    <property type="entry name" value="TONB_DEPENDENT_REC_3"/>
    <property type="match status" value="1"/>
</dbReference>
<organism evidence="16 17">
    <name type="scientific">Rhizorhabdus wittichii (strain DSM 6014 / CCUG 31198 / JCM 15750 / NBRC 105917 / EY 4224 / RW1)</name>
    <name type="common">Sphingomonas wittichii</name>
    <dbReference type="NCBI Taxonomy" id="392499"/>
    <lineage>
        <taxon>Bacteria</taxon>
        <taxon>Pseudomonadati</taxon>
        <taxon>Pseudomonadota</taxon>
        <taxon>Alphaproteobacteria</taxon>
        <taxon>Sphingomonadales</taxon>
        <taxon>Sphingomonadaceae</taxon>
        <taxon>Rhizorhabdus</taxon>
    </lineage>
</organism>
<dbReference type="GO" id="GO:0006826">
    <property type="term" value="P:iron ion transport"/>
    <property type="evidence" value="ECO:0007669"/>
    <property type="project" value="UniProtKB-KW"/>
</dbReference>
<keyword evidence="6" id="KW-0408">Iron</keyword>
<evidence type="ECO:0000256" key="5">
    <source>
        <dbReference type="ARBA" id="ARBA00022692"/>
    </source>
</evidence>
<evidence type="ECO:0000256" key="8">
    <source>
        <dbReference type="ARBA" id="ARBA00023077"/>
    </source>
</evidence>